<dbReference type="AlphaFoldDB" id="A0A5N5TL60"/>
<dbReference type="PROSITE" id="PS01248">
    <property type="entry name" value="EGF_LAM_1"/>
    <property type="match status" value="1"/>
</dbReference>
<dbReference type="PROSITE" id="PS50027">
    <property type="entry name" value="EGF_LAM_2"/>
    <property type="match status" value="1"/>
</dbReference>
<dbReference type="InterPro" id="IPR049883">
    <property type="entry name" value="NOTCH1_EGF-like"/>
</dbReference>
<dbReference type="InterPro" id="IPR056863">
    <property type="entry name" value="LMN_ATRN_NET-like_EGF"/>
</dbReference>
<name>A0A5N5TL60_9CRUS</name>
<dbReference type="PANTHER" id="PTHR46093:SF16">
    <property type="entry name" value="MULTIPLE EGF-LIKE-DOMAINS 8"/>
    <property type="match status" value="1"/>
</dbReference>
<dbReference type="SMART" id="SM00179">
    <property type="entry name" value="EGF_CA"/>
    <property type="match status" value="1"/>
</dbReference>
<evidence type="ECO:0000256" key="14">
    <source>
        <dbReference type="PROSITE-ProRule" id="PRU00460"/>
    </source>
</evidence>
<dbReference type="Gene3D" id="2.10.25.10">
    <property type="entry name" value="Laminin"/>
    <property type="match status" value="4"/>
</dbReference>
<evidence type="ECO:0000256" key="9">
    <source>
        <dbReference type="ARBA" id="ARBA00023136"/>
    </source>
</evidence>
<sequence length="644" mass="71134">ECFLFSLYTSVYQYGACRVWIDEDHTNTSSIHQSAKLVNSLRTVNLHGSANSTHAISYFNDDVGECQICEAKSTCSNCLKSLGCGWCYSQYNPTIGLCTSGDFAKPHKGLSDCSILMENIPVPSTKNLSSIEIEQRLISWTYSLCPDVDECMLDMHDCHENATCVNTDGGFNCSCPRGFTGNGRTTCTRTCFEMCVHGKCSGSPNYVCECNLGWTGSDCSINCGCNNHSKCQRVGVCEHCQGETTGDSCELCRPGSYGNATTVGCKKCECNGHWDEKRGRCDQTSGRCYCIHNTRGYKCDQCEEGFYGDPRNGGKCYRQQFVLQVNVESINIDCQEGTLYIYEGLPDFVSVNSDWDRQNLIGTFCSGHSSYPAITEAKTGIMTIFYEMRTPGQGFTASYQVLRCPDNPGENRICASGKPVCSEGWRGAQCSTMVCPSKCLEGSGRGKCDIVYGRCVCNENYVGDDCSILRQDHLVVLQELFNPLKISSSLSHLQTVLPRFGHTLIVDHQGSLWVFGGYSLSRGPLNDIQQFDTRNRTWVQVTVNVHPGAQPPSQRYFHASAYVTSNNEMYVYGGMNKTHFLKDFWKFNIATESWEALPVIENLPALAGHSLTCRSETSPHSLILIGGFSAEYGSFGTSLGVRLT</sequence>
<dbReference type="CDD" id="cd00054">
    <property type="entry name" value="EGF_CA"/>
    <property type="match status" value="1"/>
</dbReference>
<proteinExistence type="predicted"/>
<dbReference type="SUPFAM" id="SSF117281">
    <property type="entry name" value="Kelch motif"/>
    <property type="match status" value="1"/>
</dbReference>
<dbReference type="Pfam" id="PF00053">
    <property type="entry name" value="EGF_laminin"/>
    <property type="match status" value="1"/>
</dbReference>
<dbReference type="GO" id="GO:0048513">
    <property type="term" value="P:animal organ development"/>
    <property type="evidence" value="ECO:0007669"/>
    <property type="project" value="UniProtKB-ARBA"/>
</dbReference>
<keyword evidence="11" id="KW-0325">Glycoprotein</keyword>
<dbReference type="InterPro" id="IPR018097">
    <property type="entry name" value="EGF_Ca-bd_CS"/>
</dbReference>
<dbReference type="InterPro" id="IPR000742">
    <property type="entry name" value="EGF"/>
</dbReference>
<evidence type="ECO:0000259" key="15">
    <source>
        <dbReference type="PROSITE" id="PS50026"/>
    </source>
</evidence>
<feature type="domain" description="Laminin EGF-like" evidence="16">
    <location>
        <begin position="268"/>
        <end position="318"/>
    </location>
</feature>
<feature type="non-terminal residue" evidence="17">
    <location>
        <position position="1"/>
    </location>
</feature>
<dbReference type="Pfam" id="PF07645">
    <property type="entry name" value="EGF_CA"/>
    <property type="match status" value="1"/>
</dbReference>
<evidence type="ECO:0000259" key="16">
    <source>
        <dbReference type="PROSITE" id="PS50027"/>
    </source>
</evidence>
<evidence type="ECO:0000256" key="3">
    <source>
        <dbReference type="ARBA" id="ARBA00022536"/>
    </source>
</evidence>
<evidence type="ECO:0000256" key="4">
    <source>
        <dbReference type="ARBA" id="ARBA00022692"/>
    </source>
</evidence>
<dbReference type="PROSITE" id="PS01187">
    <property type="entry name" value="EGF_CA"/>
    <property type="match status" value="1"/>
</dbReference>
<comment type="caution">
    <text evidence="17">The sequence shown here is derived from an EMBL/GenBank/DDBJ whole genome shotgun (WGS) entry which is preliminary data.</text>
</comment>
<dbReference type="SMART" id="SM00181">
    <property type="entry name" value="EGF"/>
    <property type="match status" value="5"/>
</dbReference>
<feature type="disulfide bond" evidence="14">
    <location>
        <begin position="290"/>
        <end position="299"/>
    </location>
</feature>
<keyword evidence="5" id="KW-0732">Signal</keyword>
<keyword evidence="18" id="KW-1185">Reference proteome</keyword>
<keyword evidence="4" id="KW-0812">Transmembrane</keyword>
<dbReference type="Pfam" id="PF24681">
    <property type="entry name" value="Kelch_KLHDC2_KLHL20_DRC7"/>
    <property type="match status" value="1"/>
</dbReference>
<dbReference type="SUPFAM" id="SSF57184">
    <property type="entry name" value="Growth factor receptor domain"/>
    <property type="match status" value="1"/>
</dbReference>
<keyword evidence="12 14" id="KW-0424">Laminin EGF-like domain</keyword>
<accession>A0A5N5TL60</accession>
<organism evidence="17 18">
    <name type="scientific">Armadillidium nasatum</name>
    <dbReference type="NCBI Taxonomy" id="96803"/>
    <lineage>
        <taxon>Eukaryota</taxon>
        <taxon>Metazoa</taxon>
        <taxon>Ecdysozoa</taxon>
        <taxon>Arthropoda</taxon>
        <taxon>Crustacea</taxon>
        <taxon>Multicrustacea</taxon>
        <taxon>Malacostraca</taxon>
        <taxon>Eumalacostraca</taxon>
        <taxon>Peracarida</taxon>
        <taxon>Isopoda</taxon>
        <taxon>Oniscidea</taxon>
        <taxon>Crinocheta</taxon>
        <taxon>Armadillidiidae</taxon>
        <taxon>Armadillidium</taxon>
    </lineage>
</organism>
<dbReference type="PROSITE" id="PS50026">
    <property type="entry name" value="EGF_3"/>
    <property type="match status" value="1"/>
</dbReference>
<comment type="subcellular location">
    <subcellularLocation>
        <location evidence="1">Membrane</location>
        <topology evidence="1">Single-pass type I membrane protein</topology>
    </subcellularLocation>
</comment>
<dbReference type="Gene3D" id="2.120.10.80">
    <property type="entry name" value="Kelch-type beta propeller"/>
    <property type="match status" value="1"/>
</dbReference>
<keyword evidence="6" id="KW-0677">Repeat</keyword>
<comment type="caution">
    <text evidence="13">Lacks conserved residue(s) required for the propagation of feature annotation.</text>
</comment>
<dbReference type="FunFam" id="2.10.25.10:FF:000191">
    <property type="entry name" value="Multiple epidermal growth factor-like domains 8"/>
    <property type="match status" value="1"/>
</dbReference>
<dbReference type="InterPro" id="IPR035914">
    <property type="entry name" value="Sperma_CUB_dom_sf"/>
</dbReference>
<evidence type="ECO:0000256" key="13">
    <source>
        <dbReference type="PROSITE-ProRule" id="PRU00076"/>
    </source>
</evidence>
<evidence type="ECO:0000256" key="7">
    <source>
        <dbReference type="ARBA" id="ARBA00022837"/>
    </source>
</evidence>
<feature type="disulfide bond" evidence="14">
    <location>
        <begin position="302"/>
        <end position="316"/>
    </location>
</feature>
<dbReference type="PROSITE" id="PS00022">
    <property type="entry name" value="EGF_1"/>
    <property type="match status" value="2"/>
</dbReference>
<dbReference type="Pfam" id="PF24973">
    <property type="entry name" value="EGF_LMN_ATRN"/>
    <property type="match status" value="1"/>
</dbReference>
<dbReference type="PANTHER" id="PTHR46093">
    <property type="entry name" value="ACYL-COA-BINDING DOMAIN-CONTAINING PROTEIN 5"/>
    <property type="match status" value="1"/>
</dbReference>
<dbReference type="InterPro" id="IPR000152">
    <property type="entry name" value="EGF-type_Asp/Asn_hydroxyl_site"/>
</dbReference>
<dbReference type="GO" id="GO:0005509">
    <property type="term" value="F:calcium ion binding"/>
    <property type="evidence" value="ECO:0007669"/>
    <property type="project" value="InterPro"/>
</dbReference>
<dbReference type="InterPro" id="IPR001881">
    <property type="entry name" value="EGF-like_Ca-bd_dom"/>
</dbReference>
<dbReference type="OrthoDB" id="263283at2759"/>
<evidence type="ECO:0000256" key="1">
    <source>
        <dbReference type="ARBA" id="ARBA00004479"/>
    </source>
</evidence>
<dbReference type="SMART" id="SM00180">
    <property type="entry name" value="EGF_Lam"/>
    <property type="match status" value="2"/>
</dbReference>
<dbReference type="SUPFAM" id="SSF57196">
    <property type="entry name" value="EGF/Laminin"/>
    <property type="match status" value="1"/>
</dbReference>
<evidence type="ECO:0000313" key="17">
    <source>
        <dbReference type="EMBL" id="KAB7506886.1"/>
    </source>
</evidence>
<evidence type="ECO:0000313" key="18">
    <source>
        <dbReference type="Proteomes" id="UP000326759"/>
    </source>
</evidence>
<keyword evidence="9" id="KW-0472">Membrane</keyword>
<dbReference type="GO" id="GO:0016020">
    <property type="term" value="C:membrane"/>
    <property type="evidence" value="ECO:0007669"/>
    <property type="project" value="UniProtKB-SubCell"/>
</dbReference>
<evidence type="ECO:0000256" key="11">
    <source>
        <dbReference type="ARBA" id="ARBA00023180"/>
    </source>
</evidence>
<evidence type="ECO:0000256" key="8">
    <source>
        <dbReference type="ARBA" id="ARBA00022989"/>
    </source>
</evidence>
<dbReference type="EMBL" id="SEYY01000595">
    <property type="protein sequence ID" value="KAB7506886.1"/>
    <property type="molecule type" value="Genomic_DNA"/>
</dbReference>
<dbReference type="CDD" id="cd00055">
    <property type="entry name" value="EGF_Lam"/>
    <property type="match status" value="1"/>
</dbReference>
<dbReference type="Proteomes" id="UP000326759">
    <property type="component" value="Unassembled WGS sequence"/>
</dbReference>
<keyword evidence="7" id="KW-0106">Calcium</keyword>
<reference evidence="17 18" key="1">
    <citation type="journal article" date="2019" name="PLoS Biol.">
        <title>Sex chromosomes control vertical transmission of feminizing Wolbachia symbionts in an isopod.</title>
        <authorList>
            <person name="Becking T."/>
            <person name="Chebbi M.A."/>
            <person name="Giraud I."/>
            <person name="Moumen B."/>
            <person name="Laverre T."/>
            <person name="Caubet Y."/>
            <person name="Peccoud J."/>
            <person name="Gilbert C."/>
            <person name="Cordaux R."/>
        </authorList>
    </citation>
    <scope>NUCLEOTIDE SEQUENCE [LARGE SCALE GENOMIC DNA]</scope>
    <source>
        <strain evidence="17">ANa2</strain>
        <tissue evidence="17">Whole body excluding digestive tract and cuticle</tissue>
    </source>
</reference>
<evidence type="ECO:0000256" key="6">
    <source>
        <dbReference type="ARBA" id="ARBA00022737"/>
    </source>
</evidence>
<dbReference type="SUPFAM" id="SSF49854">
    <property type="entry name" value="Spermadhesin, CUB domain"/>
    <property type="match status" value="1"/>
</dbReference>
<feature type="domain" description="EGF-like" evidence="15">
    <location>
        <begin position="147"/>
        <end position="188"/>
    </location>
</feature>
<keyword evidence="2" id="KW-0880">Kelch repeat</keyword>
<dbReference type="InterPro" id="IPR015915">
    <property type="entry name" value="Kelch-typ_b-propeller"/>
</dbReference>
<evidence type="ECO:0000256" key="10">
    <source>
        <dbReference type="ARBA" id="ARBA00023157"/>
    </source>
</evidence>
<keyword evidence="8" id="KW-1133">Transmembrane helix</keyword>
<protein>
    <submittedName>
        <fullName evidence="17">Multiple epidermal growth factor-like domains protein 8</fullName>
    </submittedName>
</protein>
<evidence type="ECO:0000256" key="5">
    <source>
        <dbReference type="ARBA" id="ARBA00022729"/>
    </source>
</evidence>
<evidence type="ECO:0000256" key="2">
    <source>
        <dbReference type="ARBA" id="ARBA00022441"/>
    </source>
</evidence>
<evidence type="ECO:0000256" key="12">
    <source>
        <dbReference type="ARBA" id="ARBA00023292"/>
    </source>
</evidence>
<keyword evidence="3 13" id="KW-0245">EGF-like domain</keyword>
<dbReference type="PROSITE" id="PS01186">
    <property type="entry name" value="EGF_2"/>
    <property type="match status" value="1"/>
</dbReference>
<gene>
    <name evidence="17" type="primary">MEGF8</name>
    <name evidence="17" type="ORF">Anas_02117</name>
</gene>
<keyword evidence="10 14" id="KW-1015">Disulfide bond</keyword>
<dbReference type="GO" id="GO:0048731">
    <property type="term" value="P:system development"/>
    <property type="evidence" value="ECO:0007669"/>
    <property type="project" value="UniProtKB-ARBA"/>
</dbReference>
<dbReference type="PROSITE" id="PS00010">
    <property type="entry name" value="ASX_HYDROXYL"/>
    <property type="match status" value="1"/>
</dbReference>
<dbReference type="InterPro" id="IPR002049">
    <property type="entry name" value="LE_dom"/>
</dbReference>
<dbReference type="InterPro" id="IPR009030">
    <property type="entry name" value="Growth_fac_rcpt_cys_sf"/>
</dbReference>
<dbReference type="FunFam" id="2.10.25.10:FF:000202">
    <property type="entry name" value="Multiple epidermal growth factor-like domains 8"/>
    <property type="match status" value="1"/>
</dbReference>